<reference evidence="1 2" key="1">
    <citation type="submission" date="2018-10" db="EMBL/GenBank/DDBJ databases">
        <title>Histidinibacterium lentulum gen. nov., sp. nov., a marine bacterium from the culture broth of Picochlorum sp. 122.</title>
        <authorList>
            <person name="Wang G."/>
        </authorList>
    </citation>
    <scope>NUCLEOTIDE SEQUENCE [LARGE SCALE GENOMIC DNA]</scope>
    <source>
        <strain evidence="1 2">B17</strain>
    </source>
</reference>
<comment type="caution">
    <text evidence="1">The sequence shown here is derived from an EMBL/GenBank/DDBJ whole genome shotgun (WGS) entry which is preliminary data.</text>
</comment>
<organism evidence="1 2">
    <name type="scientific">Histidinibacterium lentulum</name>
    <dbReference type="NCBI Taxonomy" id="2480588"/>
    <lineage>
        <taxon>Bacteria</taxon>
        <taxon>Pseudomonadati</taxon>
        <taxon>Pseudomonadota</taxon>
        <taxon>Alphaproteobacteria</taxon>
        <taxon>Rhodobacterales</taxon>
        <taxon>Paracoccaceae</taxon>
        <taxon>Histidinibacterium</taxon>
    </lineage>
</organism>
<protein>
    <submittedName>
        <fullName evidence="1">Uncharacterized protein</fullName>
    </submittedName>
</protein>
<name>A0A3N2QTS7_9RHOB</name>
<dbReference type="OrthoDB" id="9806181at2"/>
<keyword evidence="2" id="KW-1185">Reference proteome</keyword>
<gene>
    <name evidence="1" type="ORF">EAT49_16960</name>
</gene>
<dbReference type="Proteomes" id="UP000268016">
    <property type="component" value="Unassembled WGS sequence"/>
</dbReference>
<evidence type="ECO:0000313" key="1">
    <source>
        <dbReference type="EMBL" id="ROT98626.1"/>
    </source>
</evidence>
<dbReference type="EMBL" id="RDRB01000009">
    <property type="protein sequence ID" value="ROT98626.1"/>
    <property type="molecule type" value="Genomic_DNA"/>
</dbReference>
<accession>A0A3N2QTS7</accession>
<sequence>MGGTVGQLFDEEPGQWGLRGDPFLWRDLRQTLGTTGLPACEADLRHVLEAAFREATGEALSTCDAVLVERFAKGGMSSGQVSGDFWRNRGLPLVLERYRKAIGP</sequence>
<proteinExistence type="predicted"/>
<evidence type="ECO:0000313" key="2">
    <source>
        <dbReference type="Proteomes" id="UP000268016"/>
    </source>
</evidence>
<dbReference type="AlphaFoldDB" id="A0A3N2QTS7"/>
<dbReference type="RefSeq" id="WP_123643494.1">
    <property type="nucleotide sequence ID" value="NZ_ML119089.1"/>
</dbReference>